<name>A0A173LWM9_9MICO</name>
<dbReference type="KEGG" id="amin:AUMI_17210"/>
<comment type="pathway">
    <text evidence="1">Amino-acid biosynthesis; L-asparagine biosynthesis; L-asparagine from L-aspartate (L-Gln route): step 1/1.</text>
</comment>
<dbReference type="Gene3D" id="3.40.50.620">
    <property type="entry name" value="HUPs"/>
    <property type="match status" value="1"/>
</dbReference>
<feature type="binding site" evidence="10">
    <location>
        <position position="285"/>
    </location>
    <ligand>
        <name>ATP</name>
        <dbReference type="ChEBI" id="CHEBI:30616"/>
    </ligand>
</feature>
<feature type="domain" description="Glutamine amidotransferase type-2" evidence="12">
    <location>
        <begin position="2"/>
        <end position="212"/>
    </location>
</feature>
<keyword evidence="5 10" id="KW-0067">ATP-binding</keyword>
<dbReference type="InterPro" id="IPR017932">
    <property type="entry name" value="GATase_2_dom"/>
</dbReference>
<evidence type="ECO:0000256" key="7">
    <source>
        <dbReference type="ARBA" id="ARBA00022962"/>
    </source>
</evidence>
<dbReference type="Proteomes" id="UP000243847">
    <property type="component" value="Chromosome sequence1"/>
</dbReference>
<evidence type="ECO:0000256" key="3">
    <source>
        <dbReference type="ARBA" id="ARBA00012737"/>
    </source>
</evidence>
<dbReference type="InterPro" id="IPR033738">
    <property type="entry name" value="AsnB_N"/>
</dbReference>
<evidence type="ECO:0000256" key="8">
    <source>
        <dbReference type="ARBA" id="ARBA00048741"/>
    </source>
</evidence>
<evidence type="ECO:0000256" key="5">
    <source>
        <dbReference type="ARBA" id="ARBA00022840"/>
    </source>
</evidence>
<dbReference type="PANTHER" id="PTHR43284:SF1">
    <property type="entry name" value="ASPARAGINE SYNTHETASE"/>
    <property type="match status" value="1"/>
</dbReference>
<dbReference type="AlphaFoldDB" id="A0A173LWM9"/>
<dbReference type="SUPFAM" id="SSF52402">
    <property type="entry name" value="Adenine nucleotide alpha hydrolases-like"/>
    <property type="match status" value="1"/>
</dbReference>
<keyword evidence="4 10" id="KW-0547">Nucleotide-binding</keyword>
<dbReference type="InterPro" id="IPR051786">
    <property type="entry name" value="ASN_synthetase/amidase"/>
</dbReference>
<feature type="active site" description="For GATase activity" evidence="9">
    <location>
        <position position="2"/>
    </location>
</feature>
<organism evidence="13 14">
    <name type="scientific">Aurantimicrobium minutum</name>
    <dbReference type="NCBI Taxonomy" id="708131"/>
    <lineage>
        <taxon>Bacteria</taxon>
        <taxon>Bacillati</taxon>
        <taxon>Actinomycetota</taxon>
        <taxon>Actinomycetes</taxon>
        <taxon>Micrococcales</taxon>
        <taxon>Microbacteriaceae</taxon>
        <taxon>Aurantimicrobium</taxon>
    </lineage>
</organism>
<evidence type="ECO:0000256" key="10">
    <source>
        <dbReference type="PIRSR" id="PIRSR001589-2"/>
    </source>
</evidence>
<dbReference type="GO" id="GO:0005829">
    <property type="term" value="C:cytosol"/>
    <property type="evidence" value="ECO:0007669"/>
    <property type="project" value="TreeGrafter"/>
</dbReference>
<evidence type="ECO:0000256" key="2">
    <source>
        <dbReference type="ARBA" id="ARBA00005752"/>
    </source>
</evidence>
<sequence length="621" mass="70927">MCGFNGFVVTNTTRDNAAVIRDMSDQIVHRGPDDDGYFVNDRIALGFRRLSIIDLEGGHQPMTRAQSDYTVVFNGEIYNYQELRAELEAKGYVFATNSDTETLLHGYVEWGNELPTHLRGMFAFVIFDHVTGELFGARDIFGIKPFYYFKEGSTFLFGSEIKSFLKHPDFTKRFNAELLPAYLSFEYIPDHRTFFDNVYKLLPGHSFRYADGDLTIRRYHEIDFNIDSNITLEQATTRIREQFVESVQAHMIADVEVGSFLSSGVDSSYVAYQANLLTPLRTYSVGYENSQWSELPYSTSFAEQTGIKNKASTMGPEDFFGAAADIQWFMDEPLSNPSAVPLYFVAKEASKDVKVVLSGEGADELFGGYNHYNEPGSMRAYLKLPFFIRSGLSKFAAKFPKVKGRRFLVRGGQPLYKRYFRIDYVFNEAERSQLLLDPSLNFDTATLSKSLFDHVSELDDVTQMQYVDMYTWLIYDILLKADRMSMANSLELRVPFLDKKMLELAMTLPENTRVVPHQGKIALRRAAASVLPPQVSNRPKIGFPSPLFEWMRQPEYAAKISAVFDSTTARHFFNNDFLQKMLADHVSGKVSNMQKIWSIYCFVLWFDQYFAEGAHAAQKAA</sequence>
<dbReference type="GO" id="GO:0004066">
    <property type="term" value="F:asparagine synthase (glutamine-hydrolyzing) activity"/>
    <property type="evidence" value="ECO:0007669"/>
    <property type="project" value="UniProtKB-EC"/>
</dbReference>
<dbReference type="GO" id="GO:0005524">
    <property type="term" value="F:ATP binding"/>
    <property type="evidence" value="ECO:0007669"/>
    <property type="project" value="UniProtKB-KW"/>
</dbReference>
<dbReference type="EC" id="6.3.5.4" evidence="3"/>
<proteinExistence type="inferred from homology"/>
<evidence type="ECO:0000256" key="6">
    <source>
        <dbReference type="ARBA" id="ARBA00022888"/>
    </source>
</evidence>
<dbReference type="PANTHER" id="PTHR43284">
    <property type="entry name" value="ASPARAGINE SYNTHETASE (GLUTAMINE-HYDROLYZING)"/>
    <property type="match status" value="1"/>
</dbReference>
<reference evidence="13 14" key="1">
    <citation type="journal article" date="2016" name="Genome Announc.">
        <title>Complete Genome Sequence of Aurantimicrobium minutum Type Strain KNCT, a Planktonic Ultramicrobacterium Isolated from River Water.</title>
        <authorList>
            <person name="Nakai R."/>
            <person name="Fujisawa T."/>
            <person name="Nakamura Y."/>
            <person name="Nishide H."/>
            <person name="Uchiyama I."/>
            <person name="Baba T."/>
            <person name="Toyoda A."/>
            <person name="Fujiyama A."/>
            <person name="Naganuma T."/>
            <person name="Niki H."/>
        </authorList>
    </citation>
    <scope>NUCLEOTIDE SEQUENCE [LARGE SCALE GENOMIC DNA]</scope>
    <source>
        <strain evidence="13 14">KNC</strain>
    </source>
</reference>
<evidence type="ECO:0000256" key="4">
    <source>
        <dbReference type="ARBA" id="ARBA00022741"/>
    </source>
</evidence>
<dbReference type="Pfam" id="PF13537">
    <property type="entry name" value="GATase_7"/>
    <property type="match status" value="1"/>
</dbReference>
<accession>A0A173LWM9</accession>
<protein>
    <recommendedName>
        <fullName evidence="3">asparagine synthase (glutamine-hydrolyzing)</fullName>
        <ecNumber evidence="3">6.3.5.4</ecNumber>
    </recommendedName>
</protein>
<feature type="binding site" evidence="10">
    <location>
        <position position="99"/>
    </location>
    <ligand>
        <name>L-glutamine</name>
        <dbReference type="ChEBI" id="CHEBI:58359"/>
    </ligand>
</feature>
<dbReference type="InterPro" id="IPR014729">
    <property type="entry name" value="Rossmann-like_a/b/a_fold"/>
</dbReference>
<evidence type="ECO:0000313" key="14">
    <source>
        <dbReference type="Proteomes" id="UP000243847"/>
    </source>
</evidence>
<evidence type="ECO:0000313" key="13">
    <source>
        <dbReference type="EMBL" id="BAU99263.1"/>
    </source>
</evidence>
<evidence type="ECO:0000259" key="12">
    <source>
        <dbReference type="PROSITE" id="PS51278"/>
    </source>
</evidence>
<dbReference type="GO" id="GO:0006529">
    <property type="term" value="P:asparagine biosynthetic process"/>
    <property type="evidence" value="ECO:0007669"/>
    <property type="project" value="UniProtKB-KW"/>
</dbReference>
<dbReference type="CDD" id="cd00712">
    <property type="entry name" value="AsnB"/>
    <property type="match status" value="1"/>
</dbReference>
<dbReference type="InterPro" id="IPR029055">
    <property type="entry name" value="Ntn_hydrolases_N"/>
</dbReference>
<dbReference type="PROSITE" id="PS51278">
    <property type="entry name" value="GATASE_TYPE_2"/>
    <property type="match status" value="1"/>
</dbReference>
<evidence type="ECO:0000256" key="11">
    <source>
        <dbReference type="PIRSR" id="PIRSR001589-3"/>
    </source>
</evidence>
<dbReference type="Pfam" id="PF00733">
    <property type="entry name" value="Asn_synthase"/>
    <property type="match status" value="1"/>
</dbReference>
<evidence type="ECO:0000256" key="9">
    <source>
        <dbReference type="PIRSR" id="PIRSR001589-1"/>
    </source>
</evidence>
<keyword evidence="9" id="KW-0028">Amino-acid biosynthesis</keyword>
<feature type="binding site" evidence="10">
    <location>
        <begin position="358"/>
        <end position="359"/>
    </location>
    <ligand>
        <name>ATP</name>
        <dbReference type="ChEBI" id="CHEBI:30616"/>
    </ligand>
</feature>
<evidence type="ECO:0000256" key="1">
    <source>
        <dbReference type="ARBA" id="ARBA00005187"/>
    </source>
</evidence>
<dbReference type="Gene3D" id="3.60.20.10">
    <property type="entry name" value="Glutamine Phosphoribosylpyrophosphate, subunit 1, domain 1"/>
    <property type="match status" value="1"/>
</dbReference>
<comment type="catalytic activity">
    <reaction evidence="8">
        <text>L-aspartate + L-glutamine + ATP + H2O = L-asparagine + L-glutamate + AMP + diphosphate + H(+)</text>
        <dbReference type="Rhea" id="RHEA:12228"/>
        <dbReference type="ChEBI" id="CHEBI:15377"/>
        <dbReference type="ChEBI" id="CHEBI:15378"/>
        <dbReference type="ChEBI" id="CHEBI:29985"/>
        <dbReference type="ChEBI" id="CHEBI:29991"/>
        <dbReference type="ChEBI" id="CHEBI:30616"/>
        <dbReference type="ChEBI" id="CHEBI:33019"/>
        <dbReference type="ChEBI" id="CHEBI:58048"/>
        <dbReference type="ChEBI" id="CHEBI:58359"/>
        <dbReference type="ChEBI" id="CHEBI:456215"/>
        <dbReference type="EC" id="6.3.5.4"/>
    </reaction>
</comment>
<dbReference type="EMBL" id="AP017457">
    <property type="protein sequence ID" value="BAU99263.1"/>
    <property type="molecule type" value="Genomic_DNA"/>
</dbReference>
<dbReference type="SUPFAM" id="SSF56235">
    <property type="entry name" value="N-terminal nucleophile aminohydrolases (Ntn hydrolases)"/>
    <property type="match status" value="1"/>
</dbReference>
<dbReference type="OrthoDB" id="9763290at2"/>
<dbReference type="PIRSF" id="PIRSF001589">
    <property type="entry name" value="Asn_synthetase_glu-h"/>
    <property type="match status" value="1"/>
</dbReference>
<dbReference type="InterPro" id="IPR001962">
    <property type="entry name" value="Asn_synthase"/>
</dbReference>
<dbReference type="NCBIfam" id="TIGR01536">
    <property type="entry name" value="asn_synth_AEB"/>
    <property type="match status" value="1"/>
</dbReference>
<feature type="site" description="Important for beta-aspartyl-AMP intermediate formation" evidence="11">
    <location>
        <position position="360"/>
    </location>
</feature>
<gene>
    <name evidence="13" type="ORF">AUMI_17210</name>
</gene>
<comment type="similarity">
    <text evidence="2">Belongs to the asparagine synthetase family.</text>
</comment>
<dbReference type="InterPro" id="IPR006426">
    <property type="entry name" value="Asn_synth_AEB"/>
</dbReference>
<dbReference type="CDD" id="cd01991">
    <property type="entry name" value="Asn_synthase_B_C"/>
    <property type="match status" value="1"/>
</dbReference>
<keyword evidence="6 9" id="KW-0061">Asparagine biosynthesis</keyword>
<dbReference type="RefSeq" id="WP_096381453.1">
    <property type="nucleotide sequence ID" value="NZ_AP017457.1"/>
</dbReference>
<keyword evidence="7 9" id="KW-0315">Glutamine amidotransferase</keyword>
<dbReference type="GeneID" id="80451912"/>